<dbReference type="GO" id="GO:0006355">
    <property type="term" value="P:regulation of DNA-templated transcription"/>
    <property type="evidence" value="ECO:0007669"/>
    <property type="project" value="InterPro"/>
</dbReference>
<proteinExistence type="predicted"/>
<feature type="region of interest" description="Disordered" evidence="2">
    <location>
        <begin position="326"/>
        <end position="401"/>
    </location>
</feature>
<evidence type="ECO:0000313" key="4">
    <source>
        <dbReference type="EMBL" id="KZT29412.1"/>
    </source>
</evidence>
<feature type="compositionally biased region" description="Polar residues" evidence="2">
    <location>
        <begin position="390"/>
        <end position="401"/>
    </location>
</feature>
<evidence type="ECO:0000256" key="2">
    <source>
        <dbReference type="SAM" id="MobiDB-lite"/>
    </source>
</evidence>
<reference evidence="4 5" key="1">
    <citation type="journal article" date="2016" name="Mol. Biol. Evol.">
        <title>Comparative Genomics of Early-Diverging Mushroom-Forming Fungi Provides Insights into the Origins of Lignocellulose Decay Capabilities.</title>
        <authorList>
            <person name="Nagy L.G."/>
            <person name="Riley R."/>
            <person name="Tritt A."/>
            <person name="Adam C."/>
            <person name="Daum C."/>
            <person name="Floudas D."/>
            <person name="Sun H."/>
            <person name="Yadav J.S."/>
            <person name="Pangilinan J."/>
            <person name="Larsson K.H."/>
            <person name="Matsuura K."/>
            <person name="Barry K."/>
            <person name="Labutti K."/>
            <person name="Kuo R."/>
            <person name="Ohm R.A."/>
            <person name="Bhattacharya S.S."/>
            <person name="Shirouzu T."/>
            <person name="Yoshinaga Y."/>
            <person name="Martin F.M."/>
            <person name="Grigoriev I.V."/>
            <person name="Hibbett D.S."/>
        </authorList>
    </citation>
    <scope>NUCLEOTIDE SEQUENCE [LARGE SCALE GENOMIC DNA]</scope>
    <source>
        <strain evidence="4 5">HHB14362 ss-1</strain>
    </source>
</reference>
<dbReference type="Pfam" id="PF00320">
    <property type="entry name" value="GATA"/>
    <property type="match status" value="1"/>
</dbReference>
<feature type="compositionally biased region" description="Polar residues" evidence="2">
    <location>
        <begin position="17"/>
        <end position="37"/>
    </location>
</feature>
<evidence type="ECO:0000313" key="5">
    <source>
        <dbReference type="Proteomes" id="UP000076761"/>
    </source>
</evidence>
<name>A0A165VAM0_9AGAM</name>
<dbReference type="EMBL" id="KV425554">
    <property type="protein sequence ID" value="KZT29412.1"/>
    <property type="molecule type" value="Genomic_DNA"/>
</dbReference>
<evidence type="ECO:0000259" key="3">
    <source>
        <dbReference type="PROSITE" id="PS50114"/>
    </source>
</evidence>
<dbReference type="OrthoDB" id="515401at2759"/>
<dbReference type="SMART" id="SM00401">
    <property type="entry name" value="ZnF_GATA"/>
    <property type="match status" value="1"/>
</dbReference>
<keyword evidence="5" id="KW-1185">Reference proteome</keyword>
<dbReference type="CDD" id="cd00202">
    <property type="entry name" value="ZnF_GATA"/>
    <property type="match status" value="1"/>
</dbReference>
<feature type="compositionally biased region" description="Low complexity" evidence="2">
    <location>
        <begin position="363"/>
        <end position="383"/>
    </location>
</feature>
<dbReference type="GO" id="GO:0043565">
    <property type="term" value="F:sequence-specific DNA binding"/>
    <property type="evidence" value="ECO:0007669"/>
    <property type="project" value="InterPro"/>
</dbReference>
<dbReference type="Gene3D" id="3.30.50.10">
    <property type="entry name" value="Erythroid Transcription Factor GATA-1, subunit A"/>
    <property type="match status" value="1"/>
</dbReference>
<dbReference type="PROSITE" id="PS50114">
    <property type="entry name" value="GATA_ZN_FINGER_2"/>
    <property type="match status" value="1"/>
</dbReference>
<dbReference type="SUPFAM" id="SSF57716">
    <property type="entry name" value="Glucocorticoid receptor-like (DNA-binding domain)"/>
    <property type="match status" value="1"/>
</dbReference>
<dbReference type="InterPro" id="IPR013088">
    <property type="entry name" value="Znf_NHR/GATA"/>
</dbReference>
<dbReference type="STRING" id="1314782.A0A165VAM0"/>
<gene>
    <name evidence="4" type="ORF">NEOLEDRAFT_598030</name>
</gene>
<sequence>MEFESLHNQVHFDSPYTAYSDSSSAPRTPSPRHNMSSPPHYKSSFDLDPLRNILAEQHHMDDPAHPVWQNQGSPFHFQPPPPSRGSLLQELYDHDLPPEHSLPGTPHSDIYVNAEQTYALHGDVAGLHDDFNPHMHQPIQPQHASPHHRHPHDVAMIRRATFPYVRQDHSPQSLFGPDASLGPYQSRSDAIYGEPLPINAESGAIHRYQPVHHSPHTPYHELDDPIKLEESHVIVPSQQFYPARHPHIPQHAHSYPYPPQLPIQHTDDAASKETQYLRRRCNNCHTTEPPSWRRSTLNPGKIVCNKCGLYERTHLRPRPLRFDELRAGGKGRKASGAMGVQRKSSPKVKKEPNGTSPVPGGTISRRGSVSSIASSVHSGSGMSDWDDNGQHPSVTSTVHEN</sequence>
<dbReference type="InParanoid" id="A0A165VAM0"/>
<keyword evidence="1" id="KW-0863">Zinc-finger</keyword>
<evidence type="ECO:0000256" key="1">
    <source>
        <dbReference type="PROSITE-ProRule" id="PRU00094"/>
    </source>
</evidence>
<dbReference type="Proteomes" id="UP000076761">
    <property type="component" value="Unassembled WGS sequence"/>
</dbReference>
<feature type="domain" description="GATA-type" evidence="3">
    <location>
        <begin position="279"/>
        <end position="332"/>
    </location>
</feature>
<dbReference type="InterPro" id="IPR000679">
    <property type="entry name" value="Znf_GATA"/>
</dbReference>
<keyword evidence="1" id="KW-0479">Metal-binding</keyword>
<keyword evidence="1" id="KW-0862">Zinc</keyword>
<organism evidence="4 5">
    <name type="scientific">Neolentinus lepideus HHB14362 ss-1</name>
    <dbReference type="NCBI Taxonomy" id="1314782"/>
    <lineage>
        <taxon>Eukaryota</taxon>
        <taxon>Fungi</taxon>
        <taxon>Dikarya</taxon>
        <taxon>Basidiomycota</taxon>
        <taxon>Agaricomycotina</taxon>
        <taxon>Agaricomycetes</taxon>
        <taxon>Gloeophyllales</taxon>
        <taxon>Gloeophyllaceae</taxon>
        <taxon>Neolentinus</taxon>
    </lineage>
</organism>
<feature type="region of interest" description="Disordered" evidence="2">
    <location>
        <begin position="1"/>
        <end position="46"/>
    </location>
</feature>
<dbReference type="AlphaFoldDB" id="A0A165VAM0"/>
<dbReference type="GO" id="GO:0008270">
    <property type="term" value="F:zinc ion binding"/>
    <property type="evidence" value="ECO:0007669"/>
    <property type="project" value="UniProtKB-KW"/>
</dbReference>
<protein>
    <recommendedName>
        <fullName evidence="3">GATA-type domain-containing protein</fullName>
    </recommendedName>
</protein>
<accession>A0A165VAM0</accession>